<dbReference type="InterPro" id="IPR033753">
    <property type="entry name" value="GCV_H/Fam206"/>
</dbReference>
<dbReference type="HAMAP" id="MF_00272">
    <property type="entry name" value="GcvH"/>
    <property type="match status" value="1"/>
</dbReference>
<comment type="subunit">
    <text evidence="3">The glycine cleavage system is composed of four proteins: P, T, L and H.</text>
</comment>
<protein>
    <recommendedName>
        <fullName evidence="3">Glycine cleavage system H protein</fullName>
    </recommendedName>
</protein>
<dbReference type="InterPro" id="IPR011053">
    <property type="entry name" value="Single_hybrid_motif"/>
</dbReference>
<evidence type="ECO:0000313" key="5">
    <source>
        <dbReference type="EMBL" id="ACO15202.1"/>
    </source>
</evidence>
<name>C1C1P9_CALCM</name>
<dbReference type="GO" id="GO:0019464">
    <property type="term" value="P:glycine decarboxylation via glycine cleavage system"/>
    <property type="evidence" value="ECO:0007669"/>
    <property type="project" value="UniProtKB-UniRule"/>
</dbReference>
<evidence type="ECO:0000256" key="2">
    <source>
        <dbReference type="ARBA" id="ARBA00022823"/>
    </source>
</evidence>
<dbReference type="InterPro" id="IPR017453">
    <property type="entry name" value="GCV_H_sub"/>
</dbReference>
<evidence type="ECO:0000259" key="4">
    <source>
        <dbReference type="PROSITE" id="PS50968"/>
    </source>
</evidence>
<evidence type="ECO:0000256" key="3">
    <source>
        <dbReference type="RuleBase" id="RU364055"/>
    </source>
</evidence>
<keyword evidence="3" id="KW-0496">Mitochondrion</keyword>
<dbReference type="PANTHER" id="PTHR11715:SF3">
    <property type="entry name" value="GLYCINE CLEAVAGE SYSTEM H PROTEIN-RELATED"/>
    <property type="match status" value="1"/>
</dbReference>
<comment type="cofactor">
    <cofactor evidence="3">
        <name>(R)-lipoate</name>
        <dbReference type="ChEBI" id="CHEBI:83088"/>
    </cofactor>
    <text evidence="3">Binds 1 lipoyl cofactor covalently.</text>
</comment>
<dbReference type="NCBIfam" id="TIGR00527">
    <property type="entry name" value="gcvH"/>
    <property type="match status" value="1"/>
</dbReference>
<comment type="subcellular location">
    <subcellularLocation>
        <location evidence="3">Mitochondrion</location>
    </subcellularLocation>
</comment>
<comment type="function">
    <text evidence="3">The H protein shuttles the methylamine group of glycine from the P protein to the T protein.</text>
</comment>
<organism evidence="5">
    <name type="scientific">Caligus clemensi</name>
    <name type="common">Sea louse</name>
    <dbReference type="NCBI Taxonomy" id="344056"/>
    <lineage>
        <taxon>Eukaryota</taxon>
        <taxon>Metazoa</taxon>
        <taxon>Ecdysozoa</taxon>
        <taxon>Arthropoda</taxon>
        <taxon>Crustacea</taxon>
        <taxon>Multicrustacea</taxon>
        <taxon>Hexanauplia</taxon>
        <taxon>Copepoda</taxon>
        <taxon>Siphonostomatoida</taxon>
        <taxon>Caligidae</taxon>
        <taxon>Caligus</taxon>
    </lineage>
</organism>
<dbReference type="EMBL" id="BT080778">
    <property type="protein sequence ID" value="ACO15202.1"/>
    <property type="molecule type" value="mRNA"/>
</dbReference>
<dbReference type="NCBIfam" id="NF002270">
    <property type="entry name" value="PRK01202.1"/>
    <property type="match status" value="1"/>
</dbReference>
<dbReference type="SUPFAM" id="SSF51230">
    <property type="entry name" value="Single hybrid motif"/>
    <property type="match status" value="1"/>
</dbReference>
<dbReference type="CDD" id="cd06848">
    <property type="entry name" value="GCS_H"/>
    <property type="match status" value="1"/>
</dbReference>
<dbReference type="InterPro" id="IPR000089">
    <property type="entry name" value="Biotin_lipoyl"/>
</dbReference>
<dbReference type="GO" id="GO:0005960">
    <property type="term" value="C:glycine cleavage complex"/>
    <property type="evidence" value="ECO:0007669"/>
    <property type="project" value="UniProtKB-UniRule"/>
</dbReference>
<dbReference type="GO" id="GO:0009249">
    <property type="term" value="P:protein lipoylation"/>
    <property type="evidence" value="ECO:0007669"/>
    <property type="project" value="TreeGrafter"/>
</dbReference>
<dbReference type="Gene3D" id="2.40.50.100">
    <property type="match status" value="1"/>
</dbReference>
<feature type="domain" description="Lipoyl-binding" evidence="4">
    <location>
        <begin position="42"/>
        <end position="124"/>
    </location>
</feature>
<dbReference type="PANTHER" id="PTHR11715">
    <property type="entry name" value="GLYCINE CLEAVAGE SYSTEM H PROTEIN"/>
    <property type="match status" value="1"/>
</dbReference>
<comment type="similarity">
    <text evidence="1 3">Belongs to the GcvH family.</text>
</comment>
<dbReference type="Pfam" id="PF01597">
    <property type="entry name" value="GCV_H"/>
    <property type="match status" value="1"/>
</dbReference>
<gene>
    <name evidence="5" type="primary">GCSH</name>
</gene>
<keyword evidence="2 3" id="KW-0450">Lipoyl</keyword>
<dbReference type="AlphaFoldDB" id="C1C1P9"/>
<dbReference type="InterPro" id="IPR002930">
    <property type="entry name" value="GCV_H"/>
</dbReference>
<evidence type="ECO:0000256" key="1">
    <source>
        <dbReference type="ARBA" id="ARBA00009249"/>
    </source>
</evidence>
<proteinExistence type="evidence at transcript level"/>
<accession>C1C1P9</accession>
<dbReference type="PROSITE" id="PS50968">
    <property type="entry name" value="BIOTINYL_LIPOYL"/>
    <property type="match status" value="1"/>
</dbReference>
<sequence length="153" mass="16883">MRGLVALLKRSSRSFSVSSKFSQPVFFSEKHEWVDYTPGNEIATVGISDYAQSALGDIVYVQLPEPESEIKMGEECGALESVRAASELYSPISGTVVDKNIAVEDAPSLINSAPESDGWLFKIKLSDASLAQVEQLMNEEKYKAYLESQEEDH</sequence>
<reference evidence="5" key="1">
    <citation type="submission" date="2009-03" db="EMBL/GenBank/DDBJ databases">
        <title>Caligus clemensi ESTs and full-length cDNAs.</title>
        <authorList>
            <person name="Yasuike M."/>
            <person name="von Schalburg K."/>
            <person name="Cooper G."/>
            <person name="Leong J."/>
            <person name="Jones S.R.M."/>
            <person name="Koop B.F."/>
        </authorList>
    </citation>
    <scope>NUCLEOTIDE SEQUENCE</scope>
    <source>
        <tissue evidence="5">Whole</tissue>
    </source>
</reference>
<dbReference type="GO" id="GO:0005739">
    <property type="term" value="C:mitochondrion"/>
    <property type="evidence" value="ECO:0007669"/>
    <property type="project" value="UniProtKB-SubCell"/>
</dbReference>
<keyword evidence="3" id="KW-0809">Transit peptide</keyword>